<reference evidence="2 3" key="1">
    <citation type="submission" date="2022-05" db="EMBL/GenBank/DDBJ databases">
        <title>Streptomyces sp. nov. RY43-2 isolated from soil of a peat swamp forest.</title>
        <authorList>
            <person name="Kanchanasin P."/>
            <person name="Tanasupawat S."/>
            <person name="Phongsopitanun W."/>
        </authorList>
    </citation>
    <scope>NUCLEOTIDE SEQUENCE [LARGE SCALE GENOMIC DNA]</scope>
    <source>
        <strain evidence="2 3">RY43-2</strain>
    </source>
</reference>
<keyword evidence="1" id="KW-1133">Transmembrane helix</keyword>
<sequence length="166" mass="18076">MRGVMPTGGTMDIVFYVLPGLIIAGALIVAARVVGRSLQLRNNWTSGLTAEARCVRTYTRRVDLDPNVRMARRMRHYVYEFTTRDGREISFEEANGPGAEVGDSVTVHYTATRPERATAYAPAPGKALVGIVGVMMFVAVLIAFCVAFMTSYTEVFAGDDLFAGLS</sequence>
<feature type="transmembrane region" description="Helical" evidence="1">
    <location>
        <begin position="13"/>
        <end position="34"/>
    </location>
</feature>
<evidence type="ECO:0000256" key="1">
    <source>
        <dbReference type="SAM" id="Phobius"/>
    </source>
</evidence>
<comment type="caution">
    <text evidence="2">The sequence shown here is derived from an EMBL/GenBank/DDBJ whole genome shotgun (WGS) entry which is preliminary data.</text>
</comment>
<dbReference type="EMBL" id="JAMWMR010000001">
    <property type="protein sequence ID" value="MCN9239300.1"/>
    <property type="molecule type" value="Genomic_DNA"/>
</dbReference>
<evidence type="ECO:0000313" key="3">
    <source>
        <dbReference type="Proteomes" id="UP001523219"/>
    </source>
</evidence>
<evidence type="ECO:0000313" key="2">
    <source>
        <dbReference type="EMBL" id="MCN9239300.1"/>
    </source>
</evidence>
<keyword evidence="3" id="KW-1185">Reference proteome</keyword>
<protein>
    <submittedName>
        <fullName evidence="2">DUF3592 domain-containing protein</fullName>
    </submittedName>
</protein>
<keyword evidence="1" id="KW-0472">Membrane</keyword>
<name>A0ABT0Z6A9_9ACTN</name>
<dbReference type="RefSeq" id="WP_252421366.1">
    <property type="nucleotide sequence ID" value="NZ_JAMWMR010000001.1"/>
</dbReference>
<keyword evidence="1" id="KW-0812">Transmembrane</keyword>
<accession>A0ABT0Z6A9</accession>
<dbReference type="Proteomes" id="UP001523219">
    <property type="component" value="Unassembled WGS sequence"/>
</dbReference>
<gene>
    <name evidence="2" type="ORF">NGF19_00600</name>
</gene>
<feature type="transmembrane region" description="Helical" evidence="1">
    <location>
        <begin position="127"/>
        <end position="149"/>
    </location>
</feature>
<proteinExistence type="predicted"/>
<organism evidence="2 3">
    <name type="scientific">Streptomyces macrolidinus</name>
    <dbReference type="NCBI Taxonomy" id="2952607"/>
    <lineage>
        <taxon>Bacteria</taxon>
        <taxon>Bacillati</taxon>
        <taxon>Actinomycetota</taxon>
        <taxon>Actinomycetes</taxon>
        <taxon>Kitasatosporales</taxon>
        <taxon>Streptomycetaceae</taxon>
        <taxon>Streptomyces</taxon>
    </lineage>
</organism>